<accession>M9MB04</accession>
<sequence length="238" mass="25461">MLSALPPPRSHFHPTPATVRLKMIGHPCILVALFLALSLVDSSLALQQRRALPFGDKAMDKRNLGGELKDLYLSHFTHNYFCTDTGRLVPVDPATGQMLQKNLRKRNFIDNALGHTHATEKGLCRNPTWVLPQGWSQPIPKTQFLKQYPWMVVDDRGQIHLDPEYLAWLQQRAASQTALGAGTGAGAAAGGAAQVIQDGGVGYVSPSALNVASDQAGMTGFGTNGFGNGVAAGTAAHI</sequence>
<gene>
    <name evidence="1" type="ORF">PANT_6d00061</name>
</gene>
<evidence type="ECO:0000313" key="2">
    <source>
        <dbReference type="Proteomes" id="UP000011976"/>
    </source>
</evidence>
<proteinExistence type="predicted"/>
<dbReference type="STRING" id="1151754.M9MB04"/>
<evidence type="ECO:0000313" key="1">
    <source>
        <dbReference type="EMBL" id="GAC72078.1"/>
    </source>
</evidence>
<organism evidence="1 2">
    <name type="scientific">Pseudozyma antarctica (strain T-34)</name>
    <name type="common">Yeast</name>
    <name type="synonym">Candida antarctica</name>
    <dbReference type="NCBI Taxonomy" id="1151754"/>
    <lineage>
        <taxon>Eukaryota</taxon>
        <taxon>Fungi</taxon>
        <taxon>Dikarya</taxon>
        <taxon>Basidiomycota</taxon>
        <taxon>Ustilaginomycotina</taxon>
        <taxon>Ustilaginomycetes</taxon>
        <taxon>Ustilaginales</taxon>
        <taxon>Ustilaginaceae</taxon>
        <taxon>Moesziomyces</taxon>
    </lineage>
</organism>
<name>M9MB04_PSEA3</name>
<dbReference type="Proteomes" id="UP000011976">
    <property type="component" value="Unassembled WGS sequence"/>
</dbReference>
<dbReference type="AlphaFoldDB" id="M9MB04"/>
<reference evidence="2" key="1">
    <citation type="journal article" date="2013" name="Genome Announc.">
        <title>Genome sequence of the basidiomycetous yeast Pseudozyma antarctica T-34, a producer of the glycolipid biosurfactants mannosylerythritol lipids.</title>
        <authorList>
            <person name="Morita T."/>
            <person name="Koike H."/>
            <person name="Koyama Y."/>
            <person name="Hagiwara H."/>
            <person name="Ito E."/>
            <person name="Fukuoka T."/>
            <person name="Imura T."/>
            <person name="Machida M."/>
            <person name="Kitamoto D."/>
        </authorList>
    </citation>
    <scope>NUCLEOTIDE SEQUENCE [LARGE SCALE GENOMIC DNA]</scope>
    <source>
        <strain evidence="2">T-34</strain>
    </source>
</reference>
<dbReference type="EMBL" id="DF196772">
    <property type="protein sequence ID" value="GAC72078.1"/>
    <property type="molecule type" value="Genomic_DNA"/>
</dbReference>
<dbReference type="OrthoDB" id="2552791at2759"/>
<protein>
    <submittedName>
        <fullName evidence="1">Uncharacterized protein</fullName>
    </submittedName>
</protein>